<feature type="transmembrane region" description="Helical" evidence="1">
    <location>
        <begin position="217"/>
        <end position="236"/>
    </location>
</feature>
<sequence length="695" mass="75139">MEQSRCFLVGRGQFVPGGAAGAEEFARPRPDVWTGPDIHTYLQGIFTLVAFPSNFGGRCLWRKLGKNEVRTAVPSSDNWTGKQHLVFEFQEASGAPSLEEGSVRGLVEEAGHEMKFARPCPADRRLEVDWKVAVRCEQYDAHVEGSGTAMDDASRASGSFFLFGSGDQGGLQGLAHSDPEQVSFPSWEAMASESCGLLVGEGKGTLSNHDVEILRNFSVGTSFLAIVWFFFVFTWCQDGKRLRNGPQGNSGARETHAFRQGGLCCQYTRVAAQISVAEEVDEARCPGSEEPTREAEGGWLRKDAGVSGTKLPCLVAFVGLRMAGGLGELRRSLWISRLHSLRARGARELESLLRCGTPVALPQLLVTGRVSSSAGCHVLCKTGLGGPAFVQDLQGPVISVQFPAWPTGPTVLIMLVFPRRAVARRRCLQWGGDGPGDLRPVCLAGTCCGFSGLREPNSFNDCAAAVQARCGVFSHGWQQNLYLKPPQILHQLLTAVDAGAASAKAEKGLEVLERRKLGSSGSLHRLSGDTSLFASLTSPSARAVHGRSRHLRAKAAAVLSAAPSVASMFALRKAMLAMLAKAKGLLQVRWVPEDRGLRSFRFFEVRRVSGHPQAVSDVIRAVEGMVSQSFACKGRMQRRLSSSRADRMFTKAASFHLKGQMPTPIDTATLVFLIFLAMCQPPSPTLKAIEVKLSQ</sequence>
<keyword evidence="3" id="KW-1185">Reference proteome</keyword>
<dbReference type="Proteomes" id="UP000186817">
    <property type="component" value="Unassembled WGS sequence"/>
</dbReference>
<dbReference type="OrthoDB" id="421434at2759"/>
<protein>
    <submittedName>
        <fullName evidence="2">Uncharacterized protein</fullName>
    </submittedName>
</protein>
<name>A0A1Q9E2S8_SYMMI</name>
<organism evidence="2 3">
    <name type="scientific">Symbiodinium microadriaticum</name>
    <name type="common">Dinoflagellate</name>
    <name type="synonym">Zooxanthella microadriatica</name>
    <dbReference type="NCBI Taxonomy" id="2951"/>
    <lineage>
        <taxon>Eukaryota</taxon>
        <taxon>Sar</taxon>
        <taxon>Alveolata</taxon>
        <taxon>Dinophyceae</taxon>
        <taxon>Suessiales</taxon>
        <taxon>Symbiodiniaceae</taxon>
        <taxon>Symbiodinium</taxon>
    </lineage>
</organism>
<keyword evidence="1" id="KW-1133">Transmembrane helix</keyword>
<accession>A0A1Q9E2S8</accession>
<reference evidence="2 3" key="1">
    <citation type="submission" date="2016-02" db="EMBL/GenBank/DDBJ databases">
        <title>Genome analysis of coral dinoflagellate symbionts highlights evolutionary adaptations to a symbiotic lifestyle.</title>
        <authorList>
            <person name="Aranda M."/>
            <person name="Li Y."/>
            <person name="Liew Y.J."/>
            <person name="Baumgarten S."/>
            <person name="Simakov O."/>
            <person name="Wilson M."/>
            <person name="Piel J."/>
            <person name="Ashoor H."/>
            <person name="Bougouffa S."/>
            <person name="Bajic V.B."/>
            <person name="Ryu T."/>
            <person name="Ravasi T."/>
            <person name="Bayer T."/>
            <person name="Micklem G."/>
            <person name="Kim H."/>
            <person name="Bhak J."/>
            <person name="Lajeunesse T.C."/>
            <person name="Voolstra C.R."/>
        </authorList>
    </citation>
    <scope>NUCLEOTIDE SEQUENCE [LARGE SCALE GENOMIC DNA]</scope>
    <source>
        <strain evidence="2 3">CCMP2467</strain>
    </source>
</reference>
<gene>
    <name evidence="2" type="ORF">AK812_SmicGene15497</name>
</gene>
<evidence type="ECO:0000313" key="2">
    <source>
        <dbReference type="EMBL" id="OLQ01699.1"/>
    </source>
</evidence>
<evidence type="ECO:0000256" key="1">
    <source>
        <dbReference type="SAM" id="Phobius"/>
    </source>
</evidence>
<dbReference type="AlphaFoldDB" id="A0A1Q9E2S8"/>
<evidence type="ECO:0000313" key="3">
    <source>
        <dbReference type="Proteomes" id="UP000186817"/>
    </source>
</evidence>
<proteinExistence type="predicted"/>
<dbReference type="EMBL" id="LSRX01000283">
    <property type="protein sequence ID" value="OLQ01699.1"/>
    <property type="molecule type" value="Genomic_DNA"/>
</dbReference>
<comment type="caution">
    <text evidence="2">The sequence shown here is derived from an EMBL/GenBank/DDBJ whole genome shotgun (WGS) entry which is preliminary data.</text>
</comment>
<keyword evidence="1" id="KW-0472">Membrane</keyword>
<keyword evidence="1" id="KW-0812">Transmembrane</keyword>